<dbReference type="InterPro" id="IPR006286">
    <property type="entry name" value="C56_PfpI-like"/>
</dbReference>
<dbReference type="PANTHER" id="PTHR42733:SF13">
    <property type="entry name" value="DJ-1_PFPI DOMAIN-CONTAINING PROTEIN"/>
    <property type="match status" value="1"/>
</dbReference>
<dbReference type="PATRIC" id="fig|1449336.4.peg.1925"/>
<dbReference type="InterPro" id="IPR002818">
    <property type="entry name" value="DJ-1/PfpI"/>
</dbReference>
<dbReference type="Proteomes" id="UP000051658">
    <property type="component" value="Unassembled WGS sequence"/>
</dbReference>
<reference evidence="3 4" key="1">
    <citation type="journal article" date="2015" name="Genome Announc.">
        <title>Expanding the biotechnology potential of lactobacilli through comparative genomics of 213 strains and associated genera.</title>
        <authorList>
            <person name="Sun Z."/>
            <person name="Harris H.M."/>
            <person name="McCann A."/>
            <person name="Guo C."/>
            <person name="Argimon S."/>
            <person name="Zhang W."/>
            <person name="Yang X."/>
            <person name="Jeffery I.B."/>
            <person name="Cooney J.C."/>
            <person name="Kagawa T.F."/>
            <person name="Liu W."/>
            <person name="Song Y."/>
            <person name="Salvetti E."/>
            <person name="Wrobel A."/>
            <person name="Rasinkangas P."/>
            <person name="Parkhill J."/>
            <person name="Rea M.C."/>
            <person name="O'Sullivan O."/>
            <person name="Ritari J."/>
            <person name="Douillard F.P."/>
            <person name="Paul Ross R."/>
            <person name="Yang R."/>
            <person name="Briner A.E."/>
            <person name="Felis G.E."/>
            <person name="de Vos W.M."/>
            <person name="Barrangou R."/>
            <person name="Klaenhammer T.R."/>
            <person name="Caufield P.W."/>
            <person name="Cui Y."/>
            <person name="Zhang H."/>
            <person name="O'Toole P.W."/>
        </authorList>
    </citation>
    <scope>NUCLEOTIDE SEQUENCE [LARGE SCALE GENOMIC DNA]</scope>
    <source>
        <strain evidence="3 4">DSM 20623</strain>
    </source>
</reference>
<name>A0A0R2HWK2_CARDV</name>
<evidence type="ECO:0000256" key="1">
    <source>
        <dbReference type="ARBA" id="ARBA00008542"/>
    </source>
</evidence>
<evidence type="ECO:0000259" key="2">
    <source>
        <dbReference type="Pfam" id="PF01965"/>
    </source>
</evidence>
<dbReference type="AlphaFoldDB" id="A0A0R2HWK2"/>
<dbReference type="Pfam" id="PF01965">
    <property type="entry name" value="DJ-1_PfpI"/>
    <property type="match status" value="1"/>
</dbReference>
<dbReference type="NCBIfam" id="TIGR01382">
    <property type="entry name" value="PfpI"/>
    <property type="match status" value="1"/>
</dbReference>
<protein>
    <submittedName>
        <fullName evidence="3">General stress protein</fullName>
    </submittedName>
</protein>
<dbReference type="eggNOG" id="COG0693">
    <property type="taxonomic scope" value="Bacteria"/>
</dbReference>
<accession>A0A0R2HWK2</accession>
<dbReference type="EMBL" id="JQBS01000035">
    <property type="protein sequence ID" value="KRN54308.1"/>
    <property type="molecule type" value="Genomic_DNA"/>
</dbReference>
<dbReference type="CDD" id="cd03134">
    <property type="entry name" value="GATase1_PfpI_like"/>
    <property type="match status" value="1"/>
</dbReference>
<organism evidence="3 4">
    <name type="scientific">Carnobacterium divergens DSM 20623</name>
    <dbReference type="NCBI Taxonomy" id="1449336"/>
    <lineage>
        <taxon>Bacteria</taxon>
        <taxon>Bacillati</taxon>
        <taxon>Bacillota</taxon>
        <taxon>Bacilli</taxon>
        <taxon>Lactobacillales</taxon>
        <taxon>Carnobacteriaceae</taxon>
        <taxon>Carnobacterium</taxon>
    </lineage>
</organism>
<sequence length="173" mass="19279">MTVKNKKIIALVSDDFEDLELWYPVMRVREAGGIFHLVGEEKNHTYIGKYGVPATSDYAFEEIDLNDYAGILVPGGWAPDKLRRFPKVIEFVQHFNTKQQPIGQICHAGWVLASAGILKGINVTSTPGIKDDLTNAGAIWHDTPAITDGHIVSSRRPPDLPEYMIQFLAAFEN</sequence>
<dbReference type="RefSeq" id="WP_034569701.1">
    <property type="nucleotide sequence ID" value="NZ_JQBS01000035.1"/>
</dbReference>
<evidence type="ECO:0000313" key="3">
    <source>
        <dbReference type="EMBL" id="KRN54308.1"/>
    </source>
</evidence>
<keyword evidence="4" id="KW-1185">Reference proteome</keyword>
<proteinExistence type="inferred from homology"/>
<evidence type="ECO:0000313" key="4">
    <source>
        <dbReference type="Proteomes" id="UP000051658"/>
    </source>
</evidence>
<dbReference type="InterPro" id="IPR029062">
    <property type="entry name" value="Class_I_gatase-like"/>
</dbReference>
<dbReference type="Gene3D" id="3.40.50.880">
    <property type="match status" value="1"/>
</dbReference>
<dbReference type="PROSITE" id="PS51276">
    <property type="entry name" value="PEPTIDASE_C56_PFPI"/>
    <property type="match status" value="1"/>
</dbReference>
<dbReference type="PANTHER" id="PTHR42733">
    <property type="entry name" value="DJ-1 PROTEIN"/>
    <property type="match status" value="1"/>
</dbReference>
<dbReference type="GeneID" id="89588883"/>
<feature type="domain" description="DJ-1/PfpI" evidence="2">
    <location>
        <begin position="6"/>
        <end position="169"/>
    </location>
</feature>
<comment type="similarity">
    <text evidence="1">Belongs to the peptidase C56 family.</text>
</comment>
<gene>
    <name evidence="3" type="ORF">IV74_GL001889</name>
</gene>
<comment type="caution">
    <text evidence="3">The sequence shown here is derived from an EMBL/GenBank/DDBJ whole genome shotgun (WGS) entry which is preliminary data.</text>
</comment>
<dbReference type="SUPFAM" id="SSF52317">
    <property type="entry name" value="Class I glutamine amidotransferase-like"/>
    <property type="match status" value="1"/>
</dbReference>